<name>A0A0G0K0Q2_9BACT</name>
<protein>
    <recommendedName>
        <fullName evidence="3">ATP-grasp domain-containing protein</fullName>
    </recommendedName>
</protein>
<evidence type="ECO:0000313" key="1">
    <source>
        <dbReference type="EMBL" id="KKQ34211.1"/>
    </source>
</evidence>
<sequence length="400" mass="44083">ENPGIFVSRIPLPKSEEKYRQQVFGDMNPKWLVPNLKKPGVPLDQIILTDEKFLDNLATQILAKSGTKSPSLYGFNETPNMQLIANRLGVNYYGSSDFADWAGTKIGLQEFCKESGVATPLTFPIYKKNEIFKLAQDFRDAGYEEVVIKVSHSTGGMGHLRLTLNKIPELLSTGGINNIFPEEYIESEGGVVQGWIPNAISASIATFVDFDGSYVFEGAQAHVIDKGDKAFGAIGAVPITDEYLEPMLKVGRKLAKGYVKHQAWGSHTMGMLFIPPETSKKLDLPERVPLCNDENARCGASTISKAWILALREGRYGVGWIVSKIHVDNGTKIETVINKLDQNGMLIKKPSKNATGIFVFNGAVLDSGYEDKFYAIAISGKDDPKEAKLIMKNAVRLFNK</sequence>
<dbReference type="SUPFAM" id="SSF56059">
    <property type="entry name" value="Glutathione synthetase ATP-binding domain-like"/>
    <property type="match status" value="1"/>
</dbReference>
<evidence type="ECO:0000313" key="2">
    <source>
        <dbReference type="Proteomes" id="UP000033876"/>
    </source>
</evidence>
<gene>
    <name evidence="1" type="ORF">US50_C0057G0001</name>
</gene>
<feature type="non-terminal residue" evidence="1">
    <location>
        <position position="1"/>
    </location>
</feature>
<dbReference type="EMBL" id="LBTF01000057">
    <property type="protein sequence ID" value="KKQ34211.1"/>
    <property type="molecule type" value="Genomic_DNA"/>
</dbReference>
<organism evidence="1 2">
    <name type="scientific">Candidatus Nomurabacteria bacterium GW2011_GWB1_37_5</name>
    <dbReference type="NCBI Taxonomy" id="1618742"/>
    <lineage>
        <taxon>Bacteria</taxon>
        <taxon>Candidatus Nomuraibacteriota</taxon>
    </lineage>
</organism>
<dbReference type="AlphaFoldDB" id="A0A0G0K0Q2"/>
<reference evidence="1 2" key="1">
    <citation type="journal article" date="2015" name="Nature">
        <title>rRNA introns, odd ribosomes, and small enigmatic genomes across a large radiation of phyla.</title>
        <authorList>
            <person name="Brown C.T."/>
            <person name="Hug L.A."/>
            <person name="Thomas B.C."/>
            <person name="Sharon I."/>
            <person name="Castelle C.J."/>
            <person name="Singh A."/>
            <person name="Wilkins M.J."/>
            <person name="Williams K.H."/>
            <person name="Banfield J.F."/>
        </authorList>
    </citation>
    <scope>NUCLEOTIDE SEQUENCE [LARGE SCALE GENOMIC DNA]</scope>
</reference>
<comment type="caution">
    <text evidence="1">The sequence shown here is derived from an EMBL/GenBank/DDBJ whole genome shotgun (WGS) entry which is preliminary data.</text>
</comment>
<evidence type="ECO:0008006" key="3">
    <source>
        <dbReference type="Google" id="ProtNLM"/>
    </source>
</evidence>
<proteinExistence type="predicted"/>
<accession>A0A0G0K0Q2</accession>
<dbReference type="Proteomes" id="UP000033876">
    <property type="component" value="Unassembled WGS sequence"/>
</dbReference>